<sequence>MSSLDFDRDFDPRLNGPVETHQPPQVFDPYVSTRLRGPRNGLIPIHSGLTERTAPVYGFHNIGGEDNDLTVQHEGTPLGQKIIVAGRIRDTHGQPIPHALIELWQANSAGRYIHKRDQHPAPLDPNFTGAGRTFADAHGYYSFTTIRPGAYPWGNHYNAWRPAHIHFSVLGQGFRQRLITQMYFPDDPLLEIDPIYMANPDRRVRDLLIARYDRRFDIPDNALGFRFDMFLGPNGTPLE</sequence>
<dbReference type="OrthoDB" id="9805815at2"/>
<evidence type="ECO:0000256" key="3">
    <source>
        <dbReference type="ARBA" id="ARBA00023002"/>
    </source>
</evidence>
<dbReference type="Pfam" id="PF00775">
    <property type="entry name" value="Dioxygenase_C"/>
    <property type="match status" value="1"/>
</dbReference>
<gene>
    <name evidence="6" type="ORF">C7446_1947</name>
</gene>
<organism evidence="6 7">
    <name type="scientific">Kushneria sinocarnis</name>
    <dbReference type="NCBI Taxonomy" id="595502"/>
    <lineage>
        <taxon>Bacteria</taxon>
        <taxon>Pseudomonadati</taxon>
        <taxon>Pseudomonadota</taxon>
        <taxon>Gammaproteobacteria</taxon>
        <taxon>Oceanospirillales</taxon>
        <taxon>Halomonadaceae</taxon>
        <taxon>Kushneria</taxon>
    </lineage>
</organism>
<dbReference type="Gene3D" id="2.60.130.10">
    <property type="entry name" value="Aromatic compound dioxygenase"/>
    <property type="match status" value="1"/>
</dbReference>
<dbReference type="GO" id="GO:0019619">
    <property type="term" value="P:3,4-dihydroxybenzoate catabolic process"/>
    <property type="evidence" value="ECO:0007669"/>
    <property type="project" value="InterPro"/>
</dbReference>
<evidence type="ECO:0000256" key="4">
    <source>
        <dbReference type="SAM" id="MobiDB-lite"/>
    </source>
</evidence>
<dbReference type="PROSITE" id="PS00083">
    <property type="entry name" value="INTRADIOL_DIOXYGENAS"/>
    <property type="match status" value="1"/>
</dbReference>
<reference evidence="6 7" key="1">
    <citation type="submission" date="2018-10" db="EMBL/GenBank/DDBJ databases">
        <title>Genomic Encyclopedia of Type Strains, Phase IV (KMG-IV): sequencing the most valuable type-strain genomes for metagenomic binning, comparative biology and taxonomic classification.</title>
        <authorList>
            <person name="Goeker M."/>
        </authorList>
    </citation>
    <scope>NUCLEOTIDE SEQUENCE [LARGE SCALE GENOMIC DNA]</scope>
    <source>
        <strain evidence="6 7">DSM 23229</strain>
    </source>
</reference>
<dbReference type="GO" id="GO:0008199">
    <property type="term" value="F:ferric iron binding"/>
    <property type="evidence" value="ECO:0007669"/>
    <property type="project" value="InterPro"/>
</dbReference>
<protein>
    <submittedName>
        <fullName evidence="6">Protocatechuate 3,4-dioxygenase beta subunit</fullName>
    </submittedName>
</protein>
<feature type="domain" description="Intradiol ring-cleavage dioxygenases" evidence="5">
    <location>
        <begin position="84"/>
        <end position="112"/>
    </location>
</feature>
<dbReference type="InterPro" id="IPR012785">
    <property type="entry name" value="Protocat_dOase_b"/>
</dbReference>
<keyword evidence="3" id="KW-0560">Oxidoreductase</keyword>
<dbReference type="InterPro" id="IPR015889">
    <property type="entry name" value="Intradiol_dOase_core"/>
</dbReference>
<keyword evidence="2 6" id="KW-0223">Dioxygenase</keyword>
<dbReference type="Proteomes" id="UP000281975">
    <property type="component" value="Unassembled WGS sequence"/>
</dbReference>
<evidence type="ECO:0000259" key="5">
    <source>
        <dbReference type="PROSITE" id="PS00083"/>
    </source>
</evidence>
<dbReference type="AlphaFoldDB" id="A0A420WWE0"/>
<keyword evidence="7" id="KW-1185">Reference proteome</keyword>
<dbReference type="InterPro" id="IPR000627">
    <property type="entry name" value="Intradiol_dOase_C"/>
</dbReference>
<dbReference type="RefSeq" id="WP_121172897.1">
    <property type="nucleotide sequence ID" value="NZ_RBIN01000005.1"/>
</dbReference>
<proteinExistence type="inferred from homology"/>
<evidence type="ECO:0000313" key="7">
    <source>
        <dbReference type="Proteomes" id="UP000281975"/>
    </source>
</evidence>
<dbReference type="PANTHER" id="PTHR33711:SF10">
    <property type="entry name" value="INTRADIOL RING-CLEAVAGE DIOXYGENASES DOMAIN-CONTAINING PROTEIN"/>
    <property type="match status" value="1"/>
</dbReference>
<comment type="caution">
    <text evidence="6">The sequence shown here is derived from an EMBL/GenBank/DDBJ whole genome shotgun (WGS) entry which is preliminary data.</text>
</comment>
<dbReference type="InterPro" id="IPR050770">
    <property type="entry name" value="Intradiol_RC_Dioxygenase"/>
</dbReference>
<dbReference type="NCBIfam" id="TIGR02422">
    <property type="entry name" value="protocat_beta"/>
    <property type="match status" value="1"/>
</dbReference>
<dbReference type="Pfam" id="PF12391">
    <property type="entry name" value="PCDO_beta_N"/>
    <property type="match status" value="1"/>
</dbReference>
<dbReference type="SUPFAM" id="SSF49482">
    <property type="entry name" value="Aromatic compound dioxygenase"/>
    <property type="match status" value="1"/>
</dbReference>
<accession>A0A420WWE0</accession>
<comment type="similarity">
    <text evidence="1">Belongs to the intradiol ring-cleavage dioxygenase family.</text>
</comment>
<evidence type="ECO:0000256" key="1">
    <source>
        <dbReference type="ARBA" id="ARBA00007825"/>
    </source>
</evidence>
<evidence type="ECO:0000256" key="2">
    <source>
        <dbReference type="ARBA" id="ARBA00022964"/>
    </source>
</evidence>
<feature type="compositionally biased region" description="Basic and acidic residues" evidence="4">
    <location>
        <begin position="1"/>
        <end position="12"/>
    </location>
</feature>
<dbReference type="PANTHER" id="PTHR33711">
    <property type="entry name" value="DIOXYGENASE, PUTATIVE (AFU_ORTHOLOGUE AFUA_2G02910)-RELATED"/>
    <property type="match status" value="1"/>
</dbReference>
<name>A0A420WWE0_9GAMM</name>
<dbReference type="GO" id="GO:0018578">
    <property type="term" value="F:protocatechuate 3,4-dioxygenase activity"/>
    <property type="evidence" value="ECO:0007669"/>
    <property type="project" value="InterPro"/>
</dbReference>
<dbReference type="InterPro" id="IPR024756">
    <property type="entry name" value="PCDO_beta_N"/>
</dbReference>
<evidence type="ECO:0000313" key="6">
    <source>
        <dbReference type="EMBL" id="RKR03422.1"/>
    </source>
</evidence>
<feature type="region of interest" description="Disordered" evidence="4">
    <location>
        <begin position="1"/>
        <end position="26"/>
    </location>
</feature>
<dbReference type="EMBL" id="RBIN01000005">
    <property type="protein sequence ID" value="RKR03422.1"/>
    <property type="molecule type" value="Genomic_DNA"/>
</dbReference>